<feature type="coiled-coil region" evidence="7">
    <location>
        <begin position="112"/>
        <end position="142"/>
    </location>
</feature>
<keyword evidence="11" id="KW-1185">Reference proteome</keyword>
<keyword evidence="7" id="KW-0175">Coiled coil</keyword>
<comment type="caution">
    <text evidence="10">The sequence shown here is derived from an EMBL/GenBank/DDBJ whole genome shotgun (WGS) entry which is preliminary data.</text>
</comment>
<evidence type="ECO:0000256" key="1">
    <source>
        <dbReference type="ARBA" id="ARBA00004123"/>
    </source>
</evidence>
<protein>
    <recommendedName>
        <fullName evidence="4">DNA replication complex GINS protein PSF2</fullName>
    </recommendedName>
    <alternativeName>
        <fullName evidence="3">DNA replication complex GINS protein psf2</fullName>
    </alternativeName>
</protein>
<keyword evidence="5" id="KW-0235">DNA replication</keyword>
<dbReference type="PANTHER" id="PTHR12772:SF0">
    <property type="entry name" value="DNA REPLICATION COMPLEX GINS PROTEIN PSF2"/>
    <property type="match status" value="1"/>
</dbReference>
<comment type="subcellular location">
    <subcellularLocation>
        <location evidence="1">Nucleus</location>
    </subcellularLocation>
</comment>
<evidence type="ECO:0000256" key="2">
    <source>
        <dbReference type="ARBA" id="ARBA00010565"/>
    </source>
</evidence>
<evidence type="ECO:0000313" key="11">
    <source>
        <dbReference type="Proteomes" id="UP000238274"/>
    </source>
</evidence>
<evidence type="ECO:0000256" key="7">
    <source>
        <dbReference type="SAM" id="Coils"/>
    </source>
</evidence>
<evidence type="ECO:0000256" key="6">
    <source>
        <dbReference type="ARBA" id="ARBA00023242"/>
    </source>
</evidence>
<dbReference type="PANTHER" id="PTHR12772">
    <property type="entry name" value="DNA REPLICATION COMPLEX GINS PROTEIN PSF2"/>
    <property type="match status" value="1"/>
</dbReference>
<dbReference type="VEuPathDB" id="FungiDB:PSHT_14317"/>
<dbReference type="Gene3D" id="1.20.58.1020">
    <property type="match status" value="1"/>
</dbReference>
<dbReference type="SUPFAM" id="SSF158573">
    <property type="entry name" value="GINS helical bundle-like"/>
    <property type="match status" value="1"/>
</dbReference>
<reference evidence="10 11" key="1">
    <citation type="submission" date="2017-12" db="EMBL/GenBank/DDBJ databases">
        <title>Gene loss provides genomic basis for host adaptation in cereal stripe rust fungi.</title>
        <authorList>
            <person name="Xia C."/>
        </authorList>
    </citation>
    <scope>NUCLEOTIDE SEQUENCE [LARGE SCALE GENOMIC DNA]</scope>
    <source>
        <strain evidence="10 11">93TX-2</strain>
    </source>
</reference>
<dbReference type="OrthoDB" id="1938138at2759"/>
<evidence type="ECO:0000256" key="5">
    <source>
        <dbReference type="ARBA" id="ARBA00022705"/>
    </source>
</evidence>
<keyword evidence="6" id="KW-0539">Nucleus</keyword>
<evidence type="ECO:0000259" key="9">
    <source>
        <dbReference type="Pfam" id="PF05916"/>
    </source>
</evidence>
<evidence type="ECO:0000256" key="8">
    <source>
        <dbReference type="SAM" id="MobiDB-lite"/>
    </source>
</evidence>
<dbReference type="CDD" id="cd11712">
    <property type="entry name" value="GINS_A_psf2"/>
    <property type="match status" value="1"/>
</dbReference>
<organism evidence="10 11">
    <name type="scientific">Puccinia striiformis</name>
    <dbReference type="NCBI Taxonomy" id="27350"/>
    <lineage>
        <taxon>Eukaryota</taxon>
        <taxon>Fungi</taxon>
        <taxon>Dikarya</taxon>
        <taxon>Basidiomycota</taxon>
        <taxon>Pucciniomycotina</taxon>
        <taxon>Pucciniomycetes</taxon>
        <taxon>Pucciniales</taxon>
        <taxon>Pucciniaceae</taxon>
        <taxon>Puccinia</taxon>
    </lineage>
</organism>
<dbReference type="InterPro" id="IPR021151">
    <property type="entry name" value="GINS_A"/>
</dbReference>
<reference evidence="11" key="3">
    <citation type="journal article" date="2018" name="Mol. Plant Microbe Interact.">
        <title>Genome sequence resources for the wheat stripe rust pathogen (Puccinia striiformis f. sp. tritici) and the barley stripe rust pathogen (Puccinia striiformis f. sp. hordei).</title>
        <authorList>
            <person name="Xia C."/>
            <person name="Wang M."/>
            <person name="Yin C."/>
            <person name="Cornejo O.E."/>
            <person name="Hulbert S.H."/>
            <person name="Chen X."/>
        </authorList>
    </citation>
    <scope>NUCLEOTIDE SEQUENCE [LARGE SCALE GENOMIC DNA]</scope>
    <source>
        <strain evidence="11">93TX-2</strain>
    </source>
</reference>
<dbReference type="GO" id="GO:0006260">
    <property type="term" value="P:DNA replication"/>
    <property type="evidence" value="ECO:0007669"/>
    <property type="project" value="UniProtKB-KW"/>
</dbReference>
<dbReference type="EMBL" id="PKSM01000316">
    <property type="protein sequence ID" value="POV97920.1"/>
    <property type="molecule type" value="Genomic_DNA"/>
</dbReference>
<accession>A0A2S4UKX6</accession>
<feature type="domain" description="GINS subunit" evidence="9">
    <location>
        <begin position="78"/>
        <end position="196"/>
    </location>
</feature>
<comment type="similarity">
    <text evidence="2">Belongs to the GINS2/PSF2 family.</text>
</comment>
<name>A0A2S4UKX6_9BASI</name>
<dbReference type="GO" id="GO:0000811">
    <property type="term" value="C:GINS complex"/>
    <property type="evidence" value="ECO:0007669"/>
    <property type="project" value="TreeGrafter"/>
</dbReference>
<evidence type="ECO:0000256" key="3">
    <source>
        <dbReference type="ARBA" id="ARBA00013969"/>
    </source>
</evidence>
<feature type="region of interest" description="Disordered" evidence="8">
    <location>
        <begin position="198"/>
        <end position="222"/>
    </location>
</feature>
<dbReference type="Proteomes" id="UP000238274">
    <property type="component" value="Unassembled WGS sequence"/>
</dbReference>
<dbReference type="AlphaFoldDB" id="A0A2S4UKX6"/>
<sequence length="325" mass="38234">MALPRFQRITIEPKETVLMMIKMEKLDFIPNKKITKFRNLDSEMVFEDLRPMKVINLPIWLIIELKLKKFGKIVLPNWFSLLELKKLFNDEVHSLQLSDLPFFWFEISKLLMEIAAEDIDSLEEIKRTLKDLKEIRQNKLRSSLKFNLSSQNQQVQQIRDYNFKNFLNHLEIPNLSHFELNEIRSTLTILNSKLRKFDNDSSSTDNPGDQFNPQASTSFSDQRQDYSAIDNQTHSQFQFYSDPDQLPNQPPEQGQSSSTNRPVTCKNPAPPFMTLLPNRAFSLRSSIFPSPLNELSNCIEIKIYLYALRRQDLIPLRFRQFDKTP</sequence>
<evidence type="ECO:0000313" key="10">
    <source>
        <dbReference type="EMBL" id="POV97920.1"/>
    </source>
</evidence>
<dbReference type="Pfam" id="PF05916">
    <property type="entry name" value="Sld5"/>
    <property type="match status" value="1"/>
</dbReference>
<gene>
    <name evidence="10" type="ORF">PSHT_14317</name>
</gene>
<feature type="compositionally biased region" description="Polar residues" evidence="8">
    <location>
        <begin position="200"/>
        <end position="221"/>
    </location>
</feature>
<dbReference type="VEuPathDB" id="FungiDB:PSTT_11758"/>
<evidence type="ECO:0000256" key="4">
    <source>
        <dbReference type="ARBA" id="ARBA00015139"/>
    </source>
</evidence>
<reference evidence="11" key="2">
    <citation type="journal article" date="2018" name="BMC Genomics">
        <title>Genomic insights into host adaptation between the wheat stripe rust pathogen (Puccinia striiformis f. sp. tritici) and the barley stripe rust pathogen (Puccinia striiformis f. sp. hordei).</title>
        <authorList>
            <person name="Xia C."/>
            <person name="Wang M."/>
            <person name="Yin C."/>
            <person name="Cornejo O.E."/>
            <person name="Hulbert S.H."/>
            <person name="Chen X."/>
        </authorList>
    </citation>
    <scope>NUCLEOTIDE SEQUENCE [LARGE SCALE GENOMIC DNA]</scope>
    <source>
        <strain evidence="11">93TX-2</strain>
    </source>
</reference>
<dbReference type="InterPro" id="IPR036224">
    <property type="entry name" value="GINS_bundle-like_dom_sf"/>
</dbReference>
<dbReference type="GO" id="GO:0000727">
    <property type="term" value="P:double-strand break repair via break-induced replication"/>
    <property type="evidence" value="ECO:0007669"/>
    <property type="project" value="TreeGrafter"/>
</dbReference>
<proteinExistence type="inferred from homology"/>
<dbReference type="Gene3D" id="3.40.5.50">
    <property type="match status" value="1"/>
</dbReference>
<feature type="region of interest" description="Disordered" evidence="8">
    <location>
        <begin position="238"/>
        <end position="269"/>
    </location>
</feature>
<feature type="compositionally biased region" description="Polar residues" evidence="8">
    <location>
        <begin position="251"/>
        <end position="262"/>
    </location>
</feature>
<dbReference type="InterPro" id="IPR007257">
    <property type="entry name" value="GINS_Psf2"/>
</dbReference>